<accession>A0AAN8UEA9</accession>
<proteinExistence type="predicted"/>
<protein>
    <submittedName>
        <fullName evidence="1">Uncharacterized protein</fullName>
    </submittedName>
</protein>
<comment type="caution">
    <text evidence="1">The sequence shown here is derived from an EMBL/GenBank/DDBJ whole genome shotgun (WGS) entry which is preliminary data.</text>
</comment>
<sequence>MADSLQSLEFGDGIEEVLKTCESDIANPSMESPRS</sequence>
<organism evidence="1 2">
    <name type="scientific">Solanum bulbocastanum</name>
    <name type="common">Wild potato</name>
    <dbReference type="NCBI Taxonomy" id="147425"/>
    <lineage>
        <taxon>Eukaryota</taxon>
        <taxon>Viridiplantae</taxon>
        <taxon>Streptophyta</taxon>
        <taxon>Embryophyta</taxon>
        <taxon>Tracheophyta</taxon>
        <taxon>Spermatophyta</taxon>
        <taxon>Magnoliopsida</taxon>
        <taxon>eudicotyledons</taxon>
        <taxon>Gunneridae</taxon>
        <taxon>Pentapetalae</taxon>
        <taxon>asterids</taxon>
        <taxon>lamiids</taxon>
        <taxon>Solanales</taxon>
        <taxon>Solanaceae</taxon>
        <taxon>Solanoideae</taxon>
        <taxon>Solaneae</taxon>
        <taxon>Solanum</taxon>
    </lineage>
</organism>
<name>A0AAN8UEA9_SOLBU</name>
<gene>
    <name evidence="1" type="ORF">RDI58_001616</name>
</gene>
<evidence type="ECO:0000313" key="1">
    <source>
        <dbReference type="EMBL" id="KAK6803832.1"/>
    </source>
</evidence>
<dbReference type="EMBL" id="JBANQN010000001">
    <property type="protein sequence ID" value="KAK6803832.1"/>
    <property type="molecule type" value="Genomic_DNA"/>
</dbReference>
<evidence type="ECO:0000313" key="2">
    <source>
        <dbReference type="Proteomes" id="UP001371456"/>
    </source>
</evidence>
<dbReference type="Proteomes" id="UP001371456">
    <property type="component" value="Unassembled WGS sequence"/>
</dbReference>
<reference evidence="1 2" key="1">
    <citation type="submission" date="2024-02" db="EMBL/GenBank/DDBJ databases">
        <title>de novo genome assembly of Solanum bulbocastanum strain 11H21.</title>
        <authorList>
            <person name="Hosaka A.J."/>
        </authorList>
    </citation>
    <scope>NUCLEOTIDE SEQUENCE [LARGE SCALE GENOMIC DNA]</scope>
    <source>
        <tissue evidence="1">Young leaves</tissue>
    </source>
</reference>
<dbReference type="AlphaFoldDB" id="A0AAN8UEA9"/>
<keyword evidence="2" id="KW-1185">Reference proteome</keyword>